<name>A0A0C2GXC5_9BILA</name>
<dbReference type="EMBL" id="KN729826">
    <property type="protein sequence ID" value="KIH61781.1"/>
    <property type="molecule type" value="Genomic_DNA"/>
</dbReference>
<reference evidence="1 2" key="1">
    <citation type="submission" date="2013-12" db="EMBL/GenBank/DDBJ databases">
        <title>Draft genome of the parsitic nematode Ancylostoma duodenale.</title>
        <authorList>
            <person name="Mitreva M."/>
        </authorList>
    </citation>
    <scope>NUCLEOTIDE SEQUENCE [LARGE SCALE GENOMIC DNA]</scope>
    <source>
        <strain evidence="1 2">Zhejiang</strain>
    </source>
</reference>
<keyword evidence="2" id="KW-1185">Reference proteome</keyword>
<protein>
    <submittedName>
        <fullName evidence="1">Uncharacterized protein</fullName>
    </submittedName>
</protein>
<accession>A0A0C2GXC5</accession>
<sequence length="82" mass="9692">MLLNQPISAKQLLIRHSEFAARCFGVFRFWRTARTECNRRLAGIDGYERNTWIRCWFQTARGRGDPFLRILDRFSSIALILS</sequence>
<dbReference type="OrthoDB" id="5835829at2759"/>
<gene>
    <name evidence="1" type="ORF">ANCDUO_07942</name>
</gene>
<organism evidence="1 2">
    <name type="scientific">Ancylostoma duodenale</name>
    <dbReference type="NCBI Taxonomy" id="51022"/>
    <lineage>
        <taxon>Eukaryota</taxon>
        <taxon>Metazoa</taxon>
        <taxon>Ecdysozoa</taxon>
        <taxon>Nematoda</taxon>
        <taxon>Chromadorea</taxon>
        <taxon>Rhabditida</taxon>
        <taxon>Rhabditina</taxon>
        <taxon>Rhabditomorpha</taxon>
        <taxon>Strongyloidea</taxon>
        <taxon>Ancylostomatidae</taxon>
        <taxon>Ancylostomatinae</taxon>
        <taxon>Ancylostoma</taxon>
    </lineage>
</organism>
<proteinExistence type="predicted"/>
<dbReference type="Proteomes" id="UP000054047">
    <property type="component" value="Unassembled WGS sequence"/>
</dbReference>
<dbReference type="AlphaFoldDB" id="A0A0C2GXC5"/>
<evidence type="ECO:0000313" key="2">
    <source>
        <dbReference type="Proteomes" id="UP000054047"/>
    </source>
</evidence>
<evidence type="ECO:0000313" key="1">
    <source>
        <dbReference type="EMBL" id="KIH61781.1"/>
    </source>
</evidence>